<dbReference type="EMBL" id="JJPI01000153">
    <property type="protein sequence ID" value="KKG49247.1"/>
    <property type="molecule type" value="Genomic_DNA"/>
</dbReference>
<evidence type="ECO:0000313" key="5">
    <source>
        <dbReference type="Proteomes" id="UP000034279"/>
    </source>
</evidence>
<protein>
    <submittedName>
        <fullName evidence="1">Uncharacterized protein</fullName>
    </submittedName>
</protein>
<sequence>MIKWFIDTLSKKSGCLSKWYRQKRREESLKCVQTILKNYHEGYINMSRDGAETLYLWSLRIKRDKE</sequence>
<proteinExistence type="predicted"/>
<dbReference type="Proteomes" id="UP000034279">
    <property type="component" value="Unassembled WGS sequence"/>
</dbReference>
<comment type="caution">
    <text evidence="1">The sequence shown here is derived from an EMBL/GenBank/DDBJ whole genome shotgun (WGS) entry which is preliminary data.</text>
</comment>
<evidence type="ECO:0000313" key="3">
    <source>
        <dbReference type="EMBL" id="KKG66197.1"/>
    </source>
</evidence>
<dbReference type="Proteomes" id="UP000034188">
    <property type="component" value="Unassembled WGS sequence"/>
</dbReference>
<dbReference type="AlphaFoldDB" id="A0A0F8F823"/>
<evidence type="ECO:0000313" key="1">
    <source>
        <dbReference type="EMBL" id="KKG49247.1"/>
    </source>
</evidence>
<gene>
    <name evidence="1" type="ORF">DU33_16200</name>
    <name evidence="2" type="ORF">DU45_19140</name>
    <name evidence="3" type="ORF">DU64_15380</name>
</gene>
<dbReference type="PATRIC" id="fig|2209.42.peg.3568"/>
<dbReference type="EMBL" id="JJPK01000055">
    <property type="protein sequence ID" value="KKG62246.1"/>
    <property type="molecule type" value="Genomic_DNA"/>
</dbReference>
<evidence type="ECO:0000313" key="6">
    <source>
        <dbReference type="Proteomes" id="UP000034566"/>
    </source>
</evidence>
<organism evidence="1 4">
    <name type="scientific">Methanosarcina mazei</name>
    <name type="common">Methanosarcina frisia</name>
    <dbReference type="NCBI Taxonomy" id="2209"/>
    <lineage>
        <taxon>Archaea</taxon>
        <taxon>Methanobacteriati</taxon>
        <taxon>Methanobacteriota</taxon>
        <taxon>Stenosarchaea group</taxon>
        <taxon>Methanomicrobia</taxon>
        <taxon>Methanosarcinales</taxon>
        <taxon>Methanosarcinaceae</taxon>
        <taxon>Methanosarcina</taxon>
    </lineage>
</organism>
<accession>A0A0F8F823</accession>
<name>A0A0F8F823_METMZ</name>
<dbReference type="Proteomes" id="UP000034566">
    <property type="component" value="Unassembled WGS sequence"/>
</dbReference>
<dbReference type="EMBL" id="JJPJ01000016">
    <property type="protein sequence ID" value="KKG66197.1"/>
    <property type="molecule type" value="Genomic_DNA"/>
</dbReference>
<evidence type="ECO:0000313" key="2">
    <source>
        <dbReference type="EMBL" id="KKG62246.1"/>
    </source>
</evidence>
<evidence type="ECO:0000313" key="4">
    <source>
        <dbReference type="Proteomes" id="UP000034188"/>
    </source>
</evidence>
<reference evidence="4 5" key="1">
    <citation type="journal article" date="2015" name="ISME J.">
        <title>Genomic and phenotypic differentiation among Methanosarcina mazei populations from Columbia River sediment.</title>
        <authorList>
            <person name="Youngblut N.D."/>
            <person name="Wirth J.S."/>
            <person name="Henriksen J.R."/>
            <person name="Smith M."/>
            <person name="Simon H."/>
            <person name="Metcalf W.W."/>
            <person name="Whitaker R.J."/>
        </authorList>
    </citation>
    <scope>NUCLEOTIDE SEQUENCE [LARGE SCALE GENOMIC DNA]</scope>
    <source>
        <strain evidence="1 4">3.F.T.1A.1</strain>
        <strain evidence="3 5">3.F.T.1A.2</strain>
        <strain evidence="2 6">3.F.T.1A.4</strain>
    </source>
</reference>